<name>A0A6I8NHC0_ORNAN</name>
<dbReference type="Gene3D" id="1.25.10.10">
    <property type="entry name" value="Leucine-rich Repeat Variant"/>
    <property type="match status" value="1"/>
</dbReference>
<dbReference type="InterPro" id="IPR011989">
    <property type="entry name" value="ARM-like"/>
</dbReference>
<feature type="compositionally biased region" description="Basic residues" evidence="2">
    <location>
        <begin position="31"/>
        <end position="47"/>
    </location>
</feature>
<evidence type="ECO:0000313" key="5">
    <source>
        <dbReference type="Ensembl" id="ENSOANP00000040096.1"/>
    </source>
</evidence>
<dbReference type="InterPro" id="IPR016024">
    <property type="entry name" value="ARM-type_fold"/>
</dbReference>
<reference evidence="5" key="3">
    <citation type="submission" date="2025-09" db="UniProtKB">
        <authorList>
            <consortium name="Ensembl"/>
        </authorList>
    </citation>
    <scope>IDENTIFICATION</scope>
    <source>
        <strain evidence="5">Glennie</strain>
    </source>
</reference>
<dbReference type="AlphaFoldDB" id="A0A6I8NHC0"/>
<dbReference type="InParanoid" id="A0A6I8NHC0"/>
<dbReference type="Bgee" id="ENSOANG00000037058">
    <property type="expression patterns" value="Expressed in adult mammalian kidney"/>
</dbReference>
<dbReference type="Ensembl" id="ENSOANT00000056216.1">
    <property type="protein sequence ID" value="ENSOANP00000040096.1"/>
    <property type="gene ID" value="ENSOANG00000037058.1"/>
</dbReference>
<dbReference type="PANTHER" id="PTHR23120">
    <property type="entry name" value="MAESTRO-RELATED HEAT DOMAIN-CONTAINING"/>
    <property type="match status" value="1"/>
</dbReference>
<accession>A0A6I8NHC0</accession>
<protein>
    <submittedName>
        <fullName evidence="5">Maestro heat like repeat family member 6</fullName>
    </submittedName>
</protein>
<dbReference type="SUPFAM" id="SSF48371">
    <property type="entry name" value="ARM repeat"/>
    <property type="match status" value="1"/>
</dbReference>
<feature type="domain" description="Maestro-like HEAT-repeats" evidence="3">
    <location>
        <begin position="165"/>
        <end position="258"/>
    </location>
</feature>
<evidence type="ECO:0000259" key="4">
    <source>
        <dbReference type="Pfam" id="PF23227"/>
    </source>
</evidence>
<keyword evidence="1" id="KW-0677">Repeat</keyword>
<dbReference type="Proteomes" id="UP000002279">
    <property type="component" value="Chromosome 4"/>
</dbReference>
<evidence type="ECO:0000313" key="6">
    <source>
        <dbReference type="Proteomes" id="UP000002279"/>
    </source>
</evidence>
<feature type="region of interest" description="Disordered" evidence="2">
    <location>
        <begin position="1"/>
        <end position="146"/>
    </location>
</feature>
<dbReference type="InterPro" id="IPR055406">
    <property type="entry name" value="HEAT_Maestro"/>
</dbReference>
<dbReference type="Pfam" id="PF21047">
    <property type="entry name" value="HEAT_Maestro"/>
    <property type="match status" value="1"/>
</dbReference>
<evidence type="ECO:0000259" key="3">
    <source>
        <dbReference type="Pfam" id="PF21047"/>
    </source>
</evidence>
<reference evidence="5" key="2">
    <citation type="submission" date="2025-08" db="UniProtKB">
        <authorList>
            <consortium name="Ensembl"/>
        </authorList>
    </citation>
    <scope>IDENTIFICATION</scope>
    <source>
        <strain evidence="5">Glennie</strain>
    </source>
</reference>
<keyword evidence="6" id="KW-1185">Reference proteome</keyword>
<dbReference type="GeneTree" id="ENSGT00940000162472"/>
<dbReference type="Pfam" id="PF23227">
    <property type="entry name" value="HEAT_MROH2B_C"/>
    <property type="match status" value="1"/>
</dbReference>
<dbReference type="FunCoup" id="A0A6I8NHC0">
    <property type="interactions" value="240"/>
</dbReference>
<reference evidence="5 6" key="1">
    <citation type="journal article" date="2008" name="Nature">
        <title>Genome analysis of the platypus reveals unique signatures of evolution.</title>
        <authorList>
            <person name="Warren W.C."/>
            <person name="Hillier L.W."/>
            <person name="Marshall Graves J.A."/>
            <person name="Birney E."/>
            <person name="Ponting C.P."/>
            <person name="Grutzner F."/>
            <person name="Belov K."/>
            <person name="Miller W."/>
            <person name="Clarke L."/>
            <person name="Chinwalla A.T."/>
            <person name="Yang S.P."/>
            <person name="Heger A."/>
            <person name="Locke D.P."/>
            <person name="Miethke P."/>
            <person name="Waters P.D."/>
            <person name="Veyrunes F."/>
            <person name="Fulton L."/>
            <person name="Fulton B."/>
            <person name="Graves T."/>
            <person name="Wallis J."/>
            <person name="Puente X.S."/>
            <person name="Lopez-Otin C."/>
            <person name="Ordonez G.R."/>
            <person name="Eichler E.E."/>
            <person name="Chen L."/>
            <person name="Cheng Z."/>
            <person name="Deakin J.E."/>
            <person name="Alsop A."/>
            <person name="Thompson K."/>
            <person name="Kirby P."/>
            <person name="Papenfuss A.T."/>
            <person name="Wakefield M.J."/>
            <person name="Olender T."/>
            <person name="Lancet D."/>
            <person name="Huttley G.A."/>
            <person name="Smit A.F."/>
            <person name="Pask A."/>
            <person name="Temple-Smith P."/>
            <person name="Batzer M.A."/>
            <person name="Walker J.A."/>
            <person name="Konkel M.K."/>
            <person name="Harris R.S."/>
            <person name="Whittington C.M."/>
            <person name="Wong E.S."/>
            <person name="Gemmell N.J."/>
            <person name="Buschiazzo E."/>
            <person name="Vargas Jentzsch I.M."/>
            <person name="Merkel A."/>
            <person name="Schmitz J."/>
            <person name="Zemann A."/>
            <person name="Churakov G."/>
            <person name="Kriegs J.O."/>
            <person name="Brosius J."/>
            <person name="Murchison E.P."/>
            <person name="Sachidanandam R."/>
            <person name="Smith C."/>
            <person name="Hannon G.J."/>
            <person name="Tsend-Ayush E."/>
            <person name="McMillan D."/>
            <person name="Attenborough R."/>
            <person name="Rens W."/>
            <person name="Ferguson-Smith M."/>
            <person name="Lefevre C.M."/>
            <person name="Sharp J.A."/>
            <person name="Nicholas K.R."/>
            <person name="Ray D.A."/>
            <person name="Kube M."/>
            <person name="Reinhardt R."/>
            <person name="Pringle T.H."/>
            <person name="Taylor J."/>
            <person name="Jones R.C."/>
            <person name="Nixon B."/>
            <person name="Dacheux J.L."/>
            <person name="Niwa H."/>
            <person name="Sekita Y."/>
            <person name="Huang X."/>
            <person name="Stark A."/>
            <person name="Kheradpour P."/>
            <person name="Kellis M."/>
            <person name="Flicek P."/>
            <person name="Chen Y."/>
            <person name="Webber C."/>
            <person name="Hardison R."/>
            <person name="Nelson J."/>
            <person name="Hallsworth-Pepin K."/>
            <person name="Delehaunty K."/>
            <person name="Markovic C."/>
            <person name="Minx P."/>
            <person name="Feng Y."/>
            <person name="Kremitzki C."/>
            <person name="Mitreva M."/>
            <person name="Glasscock J."/>
            <person name="Wylie T."/>
            <person name="Wohldmann P."/>
            <person name="Thiru P."/>
            <person name="Nhan M.N."/>
            <person name="Pohl C.S."/>
            <person name="Smith S.M."/>
            <person name="Hou S."/>
            <person name="Nefedov M."/>
            <person name="de Jong P.J."/>
            <person name="Renfree M.B."/>
            <person name="Mardis E.R."/>
            <person name="Wilson R.K."/>
        </authorList>
    </citation>
    <scope>NUCLEOTIDE SEQUENCE [LARGE SCALE GENOMIC DNA]</scope>
    <source>
        <strain evidence="5 6">Glennie</strain>
    </source>
</reference>
<dbReference type="OMA" id="MNDQRAK"/>
<dbReference type="InterPro" id="IPR045206">
    <property type="entry name" value="Maestro_heat-like_prot"/>
</dbReference>
<gene>
    <name evidence="5" type="primary">MROH6</name>
</gene>
<feature type="domain" description="Maestro/Maestro-like HEAT-repeats" evidence="4">
    <location>
        <begin position="443"/>
        <end position="707"/>
    </location>
</feature>
<dbReference type="InterPro" id="IPR048465">
    <property type="entry name" value="Maestro-like_HEAT"/>
</dbReference>
<evidence type="ECO:0000256" key="1">
    <source>
        <dbReference type="ARBA" id="ARBA00022737"/>
    </source>
</evidence>
<dbReference type="PANTHER" id="PTHR23120:SF40">
    <property type="entry name" value="MAESTRO HEAT-LIKE REPEAT-CONTAINING PROTEIN FAMILY MEMBER 6"/>
    <property type="match status" value="1"/>
</dbReference>
<proteinExistence type="predicted"/>
<dbReference type="GO" id="GO:0005737">
    <property type="term" value="C:cytoplasm"/>
    <property type="evidence" value="ECO:0000318"/>
    <property type="project" value="GO_Central"/>
</dbReference>
<organism evidence="5 6">
    <name type="scientific">Ornithorhynchus anatinus</name>
    <name type="common">Duckbill platypus</name>
    <dbReference type="NCBI Taxonomy" id="9258"/>
    <lineage>
        <taxon>Eukaryota</taxon>
        <taxon>Metazoa</taxon>
        <taxon>Chordata</taxon>
        <taxon>Craniata</taxon>
        <taxon>Vertebrata</taxon>
        <taxon>Euteleostomi</taxon>
        <taxon>Mammalia</taxon>
        <taxon>Monotremata</taxon>
        <taxon>Ornithorhynchidae</taxon>
        <taxon>Ornithorhynchus</taxon>
    </lineage>
</organism>
<evidence type="ECO:0000256" key="2">
    <source>
        <dbReference type="SAM" id="MobiDB-lite"/>
    </source>
</evidence>
<sequence>MAAGAGEGVRPELGEAEGPGNPEPPPQPKAKPTRARGGRPKVTRRPRPAVAPGSQPPPCPVGALTLAALAEEIQSHRGDRAGPGQRPGDRGDGRTAEPASRPPAPEGNGGRRGDRATASGEAGEDAGAQGSPCSSAPAPLPFPGGCPSSPTRPLRVQFPLASCFLTDLAVHTVACLTDAGFSGTQATAVCLSSTLEAHGTILRDKVEELVHGLHLQIHRFSEGRARRAALRVLCSLAVEHAPDVVHGLLSHSLPCDRYLPAPSSPRPVCSGPRRPSLLRSLPVSAAPRSPGPATRALGEMLAVAGCVGAMRGFYPQMLIALVTQLHQLARCPPDNLSKARGPPQSKAALKALLRADGGRMVVTCMEQAGGWERLSGPDTHLEGVLLLASAMVAHADHHLRGLFADLLPLLRSPDATRRLTAMAFFTGLLQSRPTVRLLRAGSILERLGAWQGDPEPSVRWLGLLGLGHMALHAGKVRHVEVLLPALLGALGEADGRLVGAALGALRRILLQPRGHSCTDSICPDVGARLWPLLDDARDPVRSSAIGLFGTLVGRSPLLQRCATRDLVLDSLVPLLLHLQDQSPDAAESAEWTLARCDRFLHWGLLEEIVTMAHYDSPEAFSRTCRRLVRWYPGRVPGFLDQAQGYLRSPQVSIRRAAGMFIGFLVHHTDAGAVKEGLVDSLLHNLRELECDPEASVRSATHVTLHQLRLASQDWASRPGRFSPRRLLRPRGRPARPWPLYEEGPFKRRSRAGLWGSHMGA</sequence>